<dbReference type="InterPro" id="IPR048365">
    <property type="entry name" value="TNP-like_RNaseH_N"/>
</dbReference>
<comment type="caution">
    <text evidence="5">The sequence shown here is derived from an EMBL/GenBank/DDBJ whole genome shotgun (WGS) entry which is preliminary data.</text>
</comment>
<dbReference type="Pfam" id="PF21788">
    <property type="entry name" value="TNP-like_GBD"/>
    <property type="match status" value="1"/>
</dbReference>
<evidence type="ECO:0000259" key="3">
    <source>
        <dbReference type="Pfam" id="PF21788"/>
    </source>
</evidence>
<dbReference type="AlphaFoldDB" id="A0A9P0LJD2"/>
<evidence type="ECO:0000259" key="4">
    <source>
        <dbReference type="Pfam" id="PF21789"/>
    </source>
</evidence>
<dbReference type="InterPro" id="IPR048366">
    <property type="entry name" value="TNP-like_GBD"/>
</dbReference>
<evidence type="ECO:0000256" key="1">
    <source>
        <dbReference type="SAM" id="Phobius"/>
    </source>
</evidence>
<sequence length="459" mass="52125">MKVDIEKGKGKQLIAGLVIDEMSIREHVHWTGSRNVGYIDYGTGMQNSDQLPHAKHVFVIMLVGYNTRWKVPIAYFLVDALSAEEKAMLIKGSFLQLETTGVLIKSITFDGCASNISMANLLGAKLSFPGMKPHFINPVNKEKVHIILDACHMIKLVRNTLGDWGILCDGNGDSIKWYYFKELVKLQEESGLHCATRLRSRHINYYKEKMKVKLAVQTFSASVGDALEYCNQDLNITKFRGSEATVSFCRKINNIFDVLNVRNFYGKTPCKRPLFKGNSETFKNFIKESVEYLSSLTDQKHDKVIETGRKTGFLGLIVCLLSVRNLFEDVVEGDKLQFLLTYKLSQDHLEMFFSAIRSRGGFSNNPTAWHFENAYKRLLIHSEITTSDSANCLAQDNTSILNVTIESKNNSIFTTDYYMNRQNLQMRKMSYSLKTITQLPTAHIFVTLLNILLGLSARN</sequence>
<feature type="domain" description="Transposable element P transposase-like GTP-binding insertion" evidence="3">
    <location>
        <begin position="151"/>
        <end position="272"/>
    </location>
</feature>
<name>A0A9P0LJD2_ACAOB</name>
<keyword evidence="1" id="KW-0472">Membrane</keyword>
<dbReference type="Pfam" id="PF21789">
    <property type="entry name" value="TNP-like_RNaseH_C"/>
    <property type="match status" value="1"/>
</dbReference>
<proteinExistence type="predicted"/>
<keyword evidence="6" id="KW-1185">Reference proteome</keyword>
<keyword evidence="1" id="KW-1133">Transmembrane helix</keyword>
<protein>
    <recommendedName>
        <fullName evidence="7">THAP domain-containing protein 9</fullName>
    </recommendedName>
</protein>
<keyword evidence="1" id="KW-0812">Transmembrane</keyword>
<organism evidence="5 6">
    <name type="scientific">Acanthoscelides obtectus</name>
    <name type="common">Bean weevil</name>
    <name type="synonym">Bruchus obtectus</name>
    <dbReference type="NCBI Taxonomy" id="200917"/>
    <lineage>
        <taxon>Eukaryota</taxon>
        <taxon>Metazoa</taxon>
        <taxon>Ecdysozoa</taxon>
        <taxon>Arthropoda</taxon>
        <taxon>Hexapoda</taxon>
        <taxon>Insecta</taxon>
        <taxon>Pterygota</taxon>
        <taxon>Neoptera</taxon>
        <taxon>Endopterygota</taxon>
        <taxon>Coleoptera</taxon>
        <taxon>Polyphaga</taxon>
        <taxon>Cucujiformia</taxon>
        <taxon>Chrysomeloidea</taxon>
        <taxon>Chrysomelidae</taxon>
        <taxon>Bruchinae</taxon>
        <taxon>Bruchini</taxon>
        <taxon>Acanthoscelides</taxon>
    </lineage>
</organism>
<evidence type="ECO:0008006" key="7">
    <source>
        <dbReference type="Google" id="ProtNLM"/>
    </source>
</evidence>
<feature type="domain" description="Transposable element P transposase-like RNase H" evidence="2">
    <location>
        <begin position="2"/>
        <end position="123"/>
    </location>
</feature>
<gene>
    <name evidence="5" type="ORF">ACAOBT_LOCUS25167</name>
</gene>
<reference evidence="5" key="1">
    <citation type="submission" date="2022-03" db="EMBL/GenBank/DDBJ databases">
        <authorList>
            <person name="Sayadi A."/>
        </authorList>
    </citation>
    <scope>NUCLEOTIDE SEQUENCE</scope>
</reference>
<evidence type="ECO:0000313" key="5">
    <source>
        <dbReference type="EMBL" id="CAH1999743.1"/>
    </source>
</evidence>
<dbReference type="Pfam" id="PF21787">
    <property type="entry name" value="TNP-like_RNaseH_N"/>
    <property type="match status" value="1"/>
</dbReference>
<dbReference type="EMBL" id="CAKOFQ010007379">
    <property type="protein sequence ID" value="CAH1999743.1"/>
    <property type="molecule type" value="Genomic_DNA"/>
</dbReference>
<accession>A0A9P0LJD2</accession>
<feature type="transmembrane region" description="Helical" evidence="1">
    <location>
        <begin position="436"/>
        <end position="457"/>
    </location>
</feature>
<dbReference type="Proteomes" id="UP001152888">
    <property type="component" value="Unassembled WGS sequence"/>
</dbReference>
<evidence type="ECO:0000313" key="6">
    <source>
        <dbReference type="Proteomes" id="UP001152888"/>
    </source>
</evidence>
<dbReference type="OrthoDB" id="6760869at2759"/>
<evidence type="ECO:0000259" key="2">
    <source>
        <dbReference type="Pfam" id="PF21787"/>
    </source>
</evidence>
<feature type="domain" description="Transposable element P transposase-like RNase H C-terminal" evidence="4">
    <location>
        <begin position="342"/>
        <end position="376"/>
    </location>
</feature>
<dbReference type="PANTHER" id="PTHR47577">
    <property type="entry name" value="THAP DOMAIN-CONTAINING PROTEIN 6"/>
    <property type="match status" value="1"/>
</dbReference>
<dbReference type="InterPro" id="IPR048367">
    <property type="entry name" value="TNP-like_RNaseH_C"/>
</dbReference>
<dbReference type="PANTHER" id="PTHR47577:SF2">
    <property type="entry name" value="THAP DOMAIN CONTAINING 9"/>
    <property type="match status" value="1"/>
</dbReference>